<evidence type="ECO:0008006" key="3">
    <source>
        <dbReference type="Google" id="ProtNLM"/>
    </source>
</evidence>
<protein>
    <recommendedName>
        <fullName evidence="3">BioF2-like acetyltransferase domain-containing protein</fullName>
    </recommendedName>
</protein>
<gene>
    <name evidence="1" type="ORF">P5S46_07130</name>
</gene>
<name>A0AAJ5ZBF0_AERCA</name>
<evidence type="ECO:0000313" key="2">
    <source>
        <dbReference type="Proteomes" id="UP001218423"/>
    </source>
</evidence>
<dbReference type="SUPFAM" id="SSF55729">
    <property type="entry name" value="Acyl-CoA N-acyltransferases (Nat)"/>
    <property type="match status" value="1"/>
</dbReference>
<dbReference type="EMBL" id="CP120942">
    <property type="protein sequence ID" value="WFF99341.1"/>
    <property type="molecule type" value="Genomic_DNA"/>
</dbReference>
<dbReference type="Gene3D" id="3.40.630.30">
    <property type="match status" value="1"/>
</dbReference>
<evidence type="ECO:0000313" key="1">
    <source>
        <dbReference type="EMBL" id="WFF99341.1"/>
    </source>
</evidence>
<accession>A0AAJ5ZBF0</accession>
<organism evidence="1 2">
    <name type="scientific">Aeromonas caviae</name>
    <name type="common">Aeromonas punctata</name>
    <dbReference type="NCBI Taxonomy" id="648"/>
    <lineage>
        <taxon>Bacteria</taxon>
        <taxon>Pseudomonadati</taxon>
        <taxon>Pseudomonadota</taxon>
        <taxon>Gammaproteobacteria</taxon>
        <taxon>Aeromonadales</taxon>
        <taxon>Aeromonadaceae</taxon>
        <taxon>Aeromonas</taxon>
    </lineage>
</organism>
<dbReference type="Proteomes" id="UP001218423">
    <property type="component" value="Chromosome"/>
</dbReference>
<sequence>MKIVTLSDPLFAQLYRRRLLDLGGLSTPGHIDYYRCYYEADFTDLSFGVSYPEGEIICLLTRHELNGLAHYGWYGQPARLLYQGDGEKKRQAELVVQAHFISLLQGGGVVDFQELSGDTSFISKALLSMGISPRVCFEQVIRLTANTTMLANMRKVFRQNINWGSHNLECKIIDKDCITEDYFQRFEEFHIAVSGRRTRSHDSWMEQMRLVQTGENFLVVSNLNEKLVGMSLFAASGKRAYYSVGVYERELFHFPLSHYSIWLGILHSRDMGCVEFSMGESVYNNVINSLGHLSTEKECNISHFKRGFGGDIRSSLRFYGDLNV</sequence>
<proteinExistence type="predicted"/>
<dbReference type="AlphaFoldDB" id="A0AAJ5ZBF0"/>
<dbReference type="InterPro" id="IPR016181">
    <property type="entry name" value="Acyl_CoA_acyltransferase"/>
</dbReference>
<reference evidence="1" key="1">
    <citation type="submission" date="2023-03" db="EMBL/GenBank/DDBJ databases">
        <title>Aeromonas caviae strain AC1520.</title>
        <authorList>
            <person name="Xie T."/>
            <person name="Zhang Q."/>
            <person name="Deng J."/>
            <person name="Li X."/>
        </authorList>
    </citation>
    <scope>NUCLEOTIDE SEQUENCE</scope>
    <source>
        <strain evidence="1">AC1520</strain>
    </source>
</reference>
<dbReference type="RefSeq" id="WP_139389818.1">
    <property type="nucleotide sequence ID" value="NZ_CP120942.1"/>
</dbReference>